<dbReference type="EMBL" id="VAHF01000012">
    <property type="protein sequence ID" value="TXG48564.1"/>
    <property type="molecule type" value="Genomic_DNA"/>
</dbReference>
<sequence length="165" mass="18779">MDGLPEHLCLKIFYLLDHQNLAAAHQVCRKWKVLASNNNLWSNLFKERWGGDHAAFYAPADSKPWKDVFEVQDRCDRLGLGLKIIREGDESGDYYLVHQGEIQQHLGSRKKRTRVDTCLSNSNGEFIGEGFQDEEKSGQGILDRILFFIGDLEVASSDAKRGRVL</sequence>
<evidence type="ECO:0000313" key="4">
    <source>
        <dbReference type="EMBL" id="TXG48564.1"/>
    </source>
</evidence>
<feature type="domain" description="Cyclic nucleotide-binding" evidence="2">
    <location>
        <begin position="81"/>
        <end position="129"/>
    </location>
</feature>
<evidence type="ECO:0000259" key="3">
    <source>
        <dbReference type="PROSITE" id="PS50181"/>
    </source>
</evidence>
<feature type="domain" description="F-box" evidence="3">
    <location>
        <begin position="1"/>
        <end position="44"/>
    </location>
</feature>
<gene>
    <name evidence="4" type="ORF">EZV62_024439</name>
</gene>
<dbReference type="InterPro" id="IPR001810">
    <property type="entry name" value="F-box_dom"/>
</dbReference>
<evidence type="ECO:0000256" key="1">
    <source>
        <dbReference type="RuleBase" id="RU369085"/>
    </source>
</evidence>
<dbReference type="InterPro" id="IPR036047">
    <property type="entry name" value="F-box-like_dom_sf"/>
</dbReference>
<keyword evidence="1" id="KW-0539">Nucleus</keyword>
<evidence type="ECO:0000259" key="2">
    <source>
        <dbReference type="PROSITE" id="PS50042"/>
    </source>
</evidence>
<dbReference type="AlphaFoldDB" id="A0A5C7GUU6"/>
<reference evidence="5" key="1">
    <citation type="journal article" date="2019" name="Gigascience">
        <title>De novo genome assembly of the endangered Acer yangbiense, a plant species with extremely small populations endemic to Yunnan Province, China.</title>
        <authorList>
            <person name="Yang J."/>
            <person name="Wariss H.M."/>
            <person name="Tao L."/>
            <person name="Zhang R."/>
            <person name="Yun Q."/>
            <person name="Hollingsworth P."/>
            <person name="Dao Z."/>
            <person name="Luo G."/>
            <person name="Guo H."/>
            <person name="Ma Y."/>
            <person name="Sun W."/>
        </authorList>
    </citation>
    <scope>NUCLEOTIDE SEQUENCE [LARGE SCALE GENOMIC DNA]</scope>
    <source>
        <strain evidence="5">cv. Malutang</strain>
    </source>
</reference>
<comment type="subcellular location">
    <subcellularLocation>
        <location evidence="1">Nucleus</location>
    </subcellularLocation>
</comment>
<proteinExistence type="predicted"/>
<comment type="subunit">
    <text evidence="1">Component of the SCF-type E3 ligase complex.</text>
</comment>
<dbReference type="InterPro" id="IPR000595">
    <property type="entry name" value="cNMP-bd_dom"/>
</dbReference>
<accession>A0A5C7GUU6</accession>
<dbReference type="GO" id="GO:0031146">
    <property type="term" value="P:SCF-dependent proteasomal ubiquitin-dependent protein catabolic process"/>
    <property type="evidence" value="ECO:0007669"/>
    <property type="project" value="UniProtKB-UniRule"/>
</dbReference>
<dbReference type="Proteomes" id="UP000323000">
    <property type="component" value="Chromosome 12"/>
</dbReference>
<dbReference type="PANTHER" id="PTHR12874">
    <property type="entry name" value="F-BOX ONLY PROTEIN 48-RELATED"/>
    <property type="match status" value="1"/>
</dbReference>
<comment type="function">
    <text evidence="1">Acts as a component of a SCF E3 ubiquitin ligase complexes.</text>
</comment>
<name>A0A5C7GUU6_9ROSI</name>
<dbReference type="PROSITE" id="PS50181">
    <property type="entry name" value="FBOX"/>
    <property type="match status" value="1"/>
</dbReference>
<dbReference type="GO" id="GO:0019005">
    <property type="term" value="C:SCF ubiquitin ligase complex"/>
    <property type="evidence" value="ECO:0007669"/>
    <property type="project" value="UniProtKB-UniRule"/>
</dbReference>
<dbReference type="PROSITE" id="PS50042">
    <property type="entry name" value="CNMP_BINDING_3"/>
    <property type="match status" value="1"/>
</dbReference>
<evidence type="ECO:0000313" key="5">
    <source>
        <dbReference type="Proteomes" id="UP000323000"/>
    </source>
</evidence>
<organism evidence="4 5">
    <name type="scientific">Acer yangbiense</name>
    <dbReference type="NCBI Taxonomy" id="1000413"/>
    <lineage>
        <taxon>Eukaryota</taxon>
        <taxon>Viridiplantae</taxon>
        <taxon>Streptophyta</taxon>
        <taxon>Embryophyta</taxon>
        <taxon>Tracheophyta</taxon>
        <taxon>Spermatophyta</taxon>
        <taxon>Magnoliopsida</taxon>
        <taxon>eudicotyledons</taxon>
        <taxon>Gunneridae</taxon>
        <taxon>Pentapetalae</taxon>
        <taxon>rosids</taxon>
        <taxon>malvids</taxon>
        <taxon>Sapindales</taxon>
        <taxon>Sapindaceae</taxon>
        <taxon>Hippocastanoideae</taxon>
        <taxon>Acereae</taxon>
        <taxon>Acer</taxon>
    </lineage>
</organism>
<dbReference type="GO" id="GO:0016567">
    <property type="term" value="P:protein ubiquitination"/>
    <property type="evidence" value="ECO:0007669"/>
    <property type="project" value="UniProtKB-UniRule"/>
</dbReference>
<dbReference type="Gene3D" id="1.20.1280.50">
    <property type="match status" value="1"/>
</dbReference>
<dbReference type="GO" id="GO:0005737">
    <property type="term" value="C:cytoplasm"/>
    <property type="evidence" value="ECO:0007669"/>
    <property type="project" value="TreeGrafter"/>
</dbReference>
<comment type="pathway">
    <text evidence="1">Protein modification; protein ubiquitination.</text>
</comment>
<dbReference type="Pfam" id="PF12937">
    <property type="entry name" value="F-box-like"/>
    <property type="match status" value="1"/>
</dbReference>
<protein>
    <recommendedName>
        <fullName evidence="1">F-box protein</fullName>
    </recommendedName>
</protein>
<dbReference type="PANTHER" id="PTHR12874:SF26">
    <property type="entry name" value="F-BOX PROTEIN"/>
    <property type="match status" value="1"/>
</dbReference>
<keyword evidence="5" id="KW-1185">Reference proteome</keyword>
<comment type="caution">
    <text evidence="4">The sequence shown here is derived from an EMBL/GenBank/DDBJ whole genome shotgun (WGS) entry which is preliminary data.</text>
</comment>
<dbReference type="GO" id="GO:0005634">
    <property type="term" value="C:nucleus"/>
    <property type="evidence" value="ECO:0007669"/>
    <property type="project" value="UniProtKB-SubCell"/>
</dbReference>
<dbReference type="OrthoDB" id="3219396at2759"/>
<keyword evidence="1" id="KW-0833">Ubl conjugation pathway</keyword>
<dbReference type="SUPFAM" id="SSF81383">
    <property type="entry name" value="F-box domain"/>
    <property type="match status" value="1"/>
</dbReference>